<keyword evidence="9 15" id="KW-0822">Tryptophan biosynthesis</keyword>
<organism evidence="18 19">
    <name type="scientific">Alkalicoccus luteus</name>
    <dbReference type="NCBI Taxonomy" id="1237094"/>
    <lineage>
        <taxon>Bacteria</taxon>
        <taxon>Bacillati</taxon>
        <taxon>Bacillota</taxon>
        <taxon>Bacilli</taxon>
        <taxon>Bacillales</taxon>
        <taxon>Bacillaceae</taxon>
        <taxon>Alkalicoccus</taxon>
    </lineage>
</organism>
<dbReference type="EC" id="4.1.3.27" evidence="5 15"/>
<evidence type="ECO:0000313" key="19">
    <source>
        <dbReference type="Proteomes" id="UP000752012"/>
    </source>
</evidence>
<dbReference type="InterPro" id="IPR006805">
    <property type="entry name" value="Anth_synth_I_N"/>
</dbReference>
<evidence type="ECO:0000256" key="8">
    <source>
        <dbReference type="ARBA" id="ARBA00022723"/>
    </source>
</evidence>
<dbReference type="EMBL" id="JAATHJ010000017">
    <property type="protein sequence ID" value="NJP38193.1"/>
    <property type="molecule type" value="Genomic_DNA"/>
</dbReference>
<evidence type="ECO:0000256" key="7">
    <source>
        <dbReference type="ARBA" id="ARBA00022605"/>
    </source>
</evidence>
<name>A0A969PUI6_9BACI</name>
<dbReference type="InterPro" id="IPR015890">
    <property type="entry name" value="Chorismate_C"/>
</dbReference>
<dbReference type="NCBIfam" id="TIGR00564">
    <property type="entry name" value="trpE_most"/>
    <property type="match status" value="1"/>
</dbReference>
<evidence type="ECO:0000259" key="17">
    <source>
        <dbReference type="Pfam" id="PF04715"/>
    </source>
</evidence>
<feature type="domain" description="Chorismate-utilising enzyme C-terminal" evidence="16">
    <location>
        <begin position="223"/>
        <end position="477"/>
    </location>
</feature>
<evidence type="ECO:0000256" key="4">
    <source>
        <dbReference type="ARBA" id="ARBA00011575"/>
    </source>
</evidence>
<evidence type="ECO:0000259" key="16">
    <source>
        <dbReference type="Pfam" id="PF00425"/>
    </source>
</evidence>
<dbReference type="GO" id="GO:0046872">
    <property type="term" value="F:metal ion binding"/>
    <property type="evidence" value="ECO:0007669"/>
    <property type="project" value="UniProtKB-KW"/>
</dbReference>
<comment type="pathway">
    <text evidence="2 15">Amino-acid biosynthesis; L-tryptophan biosynthesis; L-tryptophan from chorismate: step 1/5.</text>
</comment>
<dbReference type="GO" id="GO:0000162">
    <property type="term" value="P:L-tryptophan biosynthetic process"/>
    <property type="evidence" value="ECO:0007669"/>
    <property type="project" value="UniProtKB-KW"/>
</dbReference>
<dbReference type="AlphaFoldDB" id="A0A969PUI6"/>
<evidence type="ECO:0000256" key="11">
    <source>
        <dbReference type="ARBA" id="ARBA00023141"/>
    </source>
</evidence>
<keyword evidence="8 15" id="KW-0479">Metal-binding</keyword>
<dbReference type="PRINTS" id="PR00095">
    <property type="entry name" value="ANTSNTHASEI"/>
</dbReference>
<keyword evidence="19" id="KW-1185">Reference proteome</keyword>
<dbReference type="Gene3D" id="3.60.120.10">
    <property type="entry name" value="Anthranilate synthase"/>
    <property type="match status" value="1"/>
</dbReference>
<comment type="catalytic activity">
    <reaction evidence="14 15">
        <text>chorismate + L-glutamine = anthranilate + pyruvate + L-glutamate + H(+)</text>
        <dbReference type="Rhea" id="RHEA:21732"/>
        <dbReference type="ChEBI" id="CHEBI:15361"/>
        <dbReference type="ChEBI" id="CHEBI:15378"/>
        <dbReference type="ChEBI" id="CHEBI:16567"/>
        <dbReference type="ChEBI" id="CHEBI:29748"/>
        <dbReference type="ChEBI" id="CHEBI:29985"/>
        <dbReference type="ChEBI" id="CHEBI:58359"/>
        <dbReference type="EC" id="4.1.3.27"/>
    </reaction>
</comment>
<evidence type="ECO:0000256" key="3">
    <source>
        <dbReference type="ARBA" id="ARBA00009562"/>
    </source>
</evidence>
<dbReference type="PANTHER" id="PTHR11236:SF48">
    <property type="entry name" value="ISOCHORISMATE SYNTHASE MENF"/>
    <property type="match status" value="1"/>
</dbReference>
<evidence type="ECO:0000256" key="10">
    <source>
        <dbReference type="ARBA" id="ARBA00022842"/>
    </source>
</evidence>
<comment type="function">
    <text evidence="13 15">Part of a heterotetrameric complex that catalyzes the two-step biosynthesis of anthranilate, an intermediate in the biosynthesis of L-tryptophan. In the first step, the glutamine-binding beta subunit (TrpG) of anthranilate synthase (AS) provides the glutamine amidotransferase activity which generates ammonia as a substrate that, along with chorismate, is used in the second step, catalyzed by the large alpha subunit of AS (TrpE) to produce anthranilate. In the absence of TrpG, TrpE can synthesize anthranilate directly from chorismate and high concentrations of ammonia.</text>
</comment>
<evidence type="ECO:0000256" key="13">
    <source>
        <dbReference type="ARBA" id="ARBA00025634"/>
    </source>
</evidence>
<dbReference type="InterPro" id="IPR005256">
    <property type="entry name" value="Anth_synth_I_PabB"/>
</dbReference>
<proteinExistence type="inferred from homology"/>
<comment type="cofactor">
    <cofactor evidence="1 15">
        <name>Mg(2+)</name>
        <dbReference type="ChEBI" id="CHEBI:18420"/>
    </cofactor>
</comment>
<gene>
    <name evidence="15" type="primary">trpE</name>
    <name evidence="18" type="ORF">HCN83_11420</name>
</gene>
<comment type="similarity">
    <text evidence="3 15">Belongs to the anthranilate synthase component I family.</text>
</comment>
<evidence type="ECO:0000256" key="9">
    <source>
        <dbReference type="ARBA" id="ARBA00022822"/>
    </source>
</evidence>
<keyword evidence="11 15" id="KW-0057">Aromatic amino acid biosynthesis</keyword>
<evidence type="ECO:0000256" key="14">
    <source>
        <dbReference type="ARBA" id="ARBA00047683"/>
    </source>
</evidence>
<dbReference type="InterPro" id="IPR005801">
    <property type="entry name" value="ADC_synthase"/>
</dbReference>
<dbReference type="Pfam" id="PF04715">
    <property type="entry name" value="Anth_synt_I_N"/>
    <property type="match status" value="1"/>
</dbReference>
<keyword evidence="10 15" id="KW-0460">Magnesium</keyword>
<keyword evidence="12 15" id="KW-0456">Lyase</keyword>
<evidence type="ECO:0000256" key="15">
    <source>
        <dbReference type="RuleBase" id="RU364045"/>
    </source>
</evidence>
<comment type="subunit">
    <text evidence="4 15">Heterotetramer consisting of two non-identical subunits: a beta subunit (TrpG) and a large alpha subunit (TrpE).</text>
</comment>
<accession>A0A969PUI6</accession>
<comment type="caution">
    <text evidence="18">The sequence shown here is derived from an EMBL/GenBank/DDBJ whole genome shotgun (WGS) entry which is preliminary data.</text>
</comment>
<dbReference type="InterPro" id="IPR019999">
    <property type="entry name" value="Anth_synth_I-like"/>
</dbReference>
<dbReference type="Pfam" id="PF00425">
    <property type="entry name" value="Chorismate_bind"/>
    <property type="match status" value="1"/>
</dbReference>
<evidence type="ECO:0000256" key="2">
    <source>
        <dbReference type="ARBA" id="ARBA00004873"/>
    </source>
</evidence>
<evidence type="ECO:0000256" key="5">
    <source>
        <dbReference type="ARBA" id="ARBA00012266"/>
    </source>
</evidence>
<feature type="domain" description="Anthranilate synthase component I N-terminal" evidence="17">
    <location>
        <begin position="28"/>
        <end position="165"/>
    </location>
</feature>
<evidence type="ECO:0000256" key="1">
    <source>
        <dbReference type="ARBA" id="ARBA00001946"/>
    </source>
</evidence>
<keyword evidence="7 15" id="KW-0028">Amino-acid biosynthesis</keyword>
<dbReference type="Proteomes" id="UP000752012">
    <property type="component" value="Unassembled WGS sequence"/>
</dbReference>
<sequence length="506" mass="57445">MFNFNRESFLDKASKNRTIPLTATITADTKTPVQLFHQFNKNAAFLLESRDPLSPWSSYSFIGLDPFCYLEDEGESFIRLDQNRKTVWKEQTLHDAWERIFSELDPSPDLPDLPFPGGAVGYLSFEGFRNYEPGIRKMDEADHDVQFMFCQTILAYHHRDETLTIIHFADAARSPEAAFDEAVGRMREVMSTVGNAADQLPLLPVEEEVEDDLFDGVASNYTKQEYMADVNRIKEYIAAGDVFQTVLSQRFEMPVESDGLSLYRVLRKVNPSPYLYYIRFHDQEVIGSSPERLVKADRNRELEIHPIAGTRKRGRNDEEDRELEADLLADEKERAEHLMLVDLARNDIGRVSDYGSVGVHDMMSISYFSHVMHMTTRVTGTRKESVHPFEALLATHPAGTVSGAPKVRAVEIIQELEKERRGVYAGAVAYYGFNKAIDSCIAIRTMILKKGTVYVQAGAGIVQDSVPENEWEETRSKASALLYAVKLAEQRKQKEGVISHDVQQSH</sequence>
<reference evidence="18 19" key="1">
    <citation type="submission" date="2020-03" db="EMBL/GenBank/DDBJ databases">
        <title>Assessment of the enzymatic potential of alkaline-tolerant lipase obtained from Bacillus luteus H11 (technogenic soil) for the bioremediation of saline soils contaminated with petroleum substances.</title>
        <authorList>
            <person name="Kalwasinska A."/>
        </authorList>
    </citation>
    <scope>NUCLEOTIDE SEQUENCE [LARGE SCALE GENOMIC DNA]</scope>
    <source>
        <strain evidence="18 19">H11</strain>
    </source>
</reference>
<dbReference type="RefSeq" id="WP_168007440.1">
    <property type="nucleotide sequence ID" value="NZ_JAATHJ010000017.1"/>
</dbReference>
<protein>
    <recommendedName>
        <fullName evidence="6 15">Anthranilate synthase component 1</fullName>
        <ecNumber evidence="5 15">4.1.3.27</ecNumber>
    </recommendedName>
</protein>
<dbReference type="PANTHER" id="PTHR11236">
    <property type="entry name" value="AMINOBENZOATE/ANTHRANILATE SYNTHASE"/>
    <property type="match status" value="1"/>
</dbReference>
<evidence type="ECO:0000256" key="6">
    <source>
        <dbReference type="ARBA" id="ARBA00020653"/>
    </source>
</evidence>
<evidence type="ECO:0000256" key="12">
    <source>
        <dbReference type="ARBA" id="ARBA00023239"/>
    </source>
</evidence>
<evidence type="ECO:0000313" key="18">
    <source>
        <dbReference type="EMBL" id="NJP38193.1"/>
    </source>
</evidence>
<dbReference type="GO" id="GO:0004049">
    <property type="term" value="F:anthranilate synthase activity"/>
    <property type="evidence" value="ECO:0007669"/>
    <property type="project" value="UniProtKB-EC"/>
</dbReference>
<dbReference type="SUPFAM" id="SSF56322">
    <property type="entry name" value="ADC synthase"/>
    <property type="match status" value="1"/>
</dbReference>